<keyword evidence="3" id="KW-1185">Reference proteome</keyword>
<accession>A0A7W3M066</accession>
<feature type="transmembrane region" description="Helical" evidence="1">
    <location>
        <begin position="142"/>
        <end position="165"/>
    </location>
</feature>
<sequence length="237" mass="25182">MRTLLRHPLMAVLCLVGGLNLVAWGIAGAVLLAPGGDRDLRLYRAAARCPSAPSGPAECRWTQEFTVVGVRLTTSRYDPDSARLRDAGGSEQEVATDKDLLAGLDKGERVTGTVWRGRIVEISADGETRKTDAAPDDLRARFLIGALVIVPPGLLATLAAAWRLVRFRRPEPTPGMTVTLGLAFALGLIGILSPAFAAGREEDLSNTLVPWLIMTPIALVVALGYAAHLRSENAGPS</sequence>
<evidence type="ECO:0000313" key="2">
    <source>
        <dbReference type="EMBL" id="MBA8957546.1"/>
    </source>
</evidence>
<protein>
    <submittedName>
        <fullName evidence="2">Uncharacterized protein</fullName>
    </submittedName>
</protein>
<keyword evidence="1" id="KW-0472">Membrane</keyword>
<organism evidence="2 3">
    <name type="scientific">Actinomadura namibiensis</name>
    <dbReference type="NCBI Taxonomy" id="182080"/>
    <lineage>
        <taxon>Bacteria</taxon>
        <taxon>Bacillati</taxon>
        <taxon>Actinomycetota</taxon>
        <taxon>Actinomycetes</taxon>
        <taxon>Streptosporangiales</taxon>
        <taxon>Thermomonosporaceae</taxon>
        <taxon>Actinomadura</taxon>
    </lineage>
</organism>
<evidence type="ECO:0000256" key="1">
    <source>
        <dbReference type="SAM" id="Phobius"/>
    </source>
</evidence>
<evidence type="ECO:0000313" key="3">
    <source>
        <dbReference type="Proteomes" id="UP000572680"/>
    </source>
</evidence>
<comment type="caution">
    <text evidence="2">The sequence shown here is derived from an EMBL/GenBank/DDBJ whole genome shotgun (WGS) entry which is preliminary data.</text>
</comment>
<keyword evidence="1" id="KW-1133">Transmembrane helix</keyword>
<dbReference type="AlphaFoldDB" id="A0A7W3M066"/>
<dbReference type="EMBL" id="JACJIA010000025">
    <property type="protein sequence ID" value="MBA8957546.1"/>
    <property type="molecule type" value="Genomic_DNA"/>
</dbReference>
<keyword evidence="1" id="KW-0812">Transmembrane</keyword>
<proteinExistence type="predicted"/>
<reference evidence="2 3" key="1">
    <citation type="submission" date="2020-08" db="EMBL/GenBank/DDBJ databases">
        <title>Genomic Encyclopedia of Type Strains, Phase IV (KMG-IV): sequencing the most valuable type-strain genomes for metagenomic binning, comparative biology and taxonomic classification.</title>
        <authorList>
            <person name="Goeker M."/>
        </authorList>
    </citation>
    <scope>NUCLEOTIDE SEQUENCE [LARGE SCALE GENOMIC DNA]</scope>
    <source>
        <strain evidence="2 3">DSM 44197</strain>
    </source>
</reference>
<name>A0A7W3M066_ACTNM</name>
<dbReference type="RefSeq" id="WP_182849355.1">
    <property type="nucleotide sequence ID" value="NZ_BAAALP010000061.1"/>
</dbReference>
<dbReference type="Proteomes" id="UP000572680">
    <property type="component" value="Unassembled WGS sequence"/>
</dbReference>
<feature type="transmembrane region" description="Helical" evidence="1">
    <location>
        <begin position="12"/>
        <end position="33"/>
    </location>
</feature>
<feature type="transmembrane region" description="Helical" evidence="1">
    <location>
        <begin position="208"/>
        <end position="227"/>
    </location>
</feature>
<feature type="transmembrane region" description="Helical" evidence="1">
    <location>
        <begin position="177"/>
        <end position="196"/>
    </location>
</feature>
<gene>
    <name evidence="2" type="ORF">HNR61_009239</name>
</gene>